<keyword evidence="2" id="KW-0677">Repeat</keyword>
<organism evidence="4 5">
    <name type="scientific">Pinctada imbricata</name>
    <name type="common">Atlantic pearl-oyster</name>
    <name type="synonym">Pinctada martensii</name>
    <dbReference type="NCBI Taxonomy" id="66713"/>
    <lineage>
        <taxon>Eukaryota</taxon>
        <taxon>Metazoa</taxon>
        <taxon>Spiralia</taxon>
        <taxon>Lophotrochozoa</taxon>
        <taxon>Mollusca</taxon>
        <taxon>Bivalvia</taxon>
        <taxon>Autobranchia</taxon>
        <taxon>Pteriomorphia</taxon>
        <taxon>Pterioida</taxon>
        <taxon>Pterioidea</taxon>
        <taxon>Pteriidae</taxon>
        <taxon>Pinctada</taxon>
    </lineage>
</organism>
<dbReference type="AlphaFoldDB" id="A0AA88XVL1"/>
<dbReference type="Proteomes" id="UP001186944">
    <property type="component" value="Unassembled WGS sequence"/>
</dbReference>
<protein>
    <recommendedName>
        <fullName evidence="6">Galactose oxidase</fullName>
    </recommendedName>
</protein>
<evidence type="ECO:0000256" key="3">
    <source>
        <dbReference type="ARBA" id="ARBA00023004"/>
    </source>
</evidence>
<keyword evidence="1" id="KW-0880">Kelch repeat</keyword>
<dbReference type="GO" id="GO:0019760">
    <property type="term" value="P:glucosinolate metabolic process"/>
    <property type="evidence" value="ECO:0007669"/>
    <property type="project" value="UniProtKB-ARBA"/>
</dbReference>
<dbReference type="SUPFAM" id="SSF117281">
    <property type="entry name" value="Kelch motif"/>
    <property type="match status" value="1"/>
</dbReference>
<dbReference type="GO" id="GO:0030234">
    <property type="term" value="F:enzyme regulator activity"/>
    <property type="evidence" value="ECO:0007669"/>
    <property type="project" value="TreeGrafter"/>
</dbReference>
<proteinExistence type="predicted"/>
<dbReference type="Gene3D" id="2.120.10.80">
    <property type="entry name" value="Kelch-type beta propeller"/>
    <property type="match status" value="2"/>
</dbReference>
<dbReference type="PANTHER" id="PTHR47435:SF4">
    <property type="entry name" value="KELCH REPEAT PROTEIN (AFU_ORTHOLOGUE AFUA_5G12780)"/>
    <property type="match status" value="1"/>
</dbReference>
<evidence type="ECO:0008006" key="6">
    <source>
        <dbReference type="Google" id="ProtNLM"/>
    </source>
</evidence>
<gene>
    <name evidence="4" type="ORF">FSP39_008380</name>
</gene>
<evidence type="ECO:0000313" key="5">
    <source>
        <dbReference type="Proteomes" id="UP001186944"/>
    </source>
</evidence>
<dbReference type="SMART" id="SM00612">
    <property type="entry name" value="Kelch"/>
    <property type="match status" value="3"/>
</dbReference>
<accession>A0AA88XVL1</accession>
<keyword evidence="3" id="KW-0408">Iron</keyword>
<sequence length="297" mass="32219">LVVIGNHAYVYGGENKPRVPIDNNMNCLDLKSLSWSVCEPKSKDYIPSPVNAASVAAVGSKIYVFGGRTGVDMGQGDTDQMDVFDTTELVWNRVEGKGDKPSPRSYHAMTSSGKMLYVFGGCGAKGRMSDLYAFDTETSTWEKFPQSEAIVGRGGAGLAFHNGNIYVVGGFVGKEVNDVHTFNITSRTWTQLSFKKDLPPISVFGIAVLKDTIVVINGETDPSDQGHAGAGKMSNVCYVHDTSKETKTWEKLEVGGDIPEPRAWFPASVVNEKQVLIFGGNAESNERLSDIYSLTLD</sequence>
<dbReference type="Pfam" id="PF24681">
    <property type="entry name" value="Kelch_KLHDC2_KLHL20_DRC7"/>
    <property type="match status" value="1"/>
</dbReference>
<name>A0AA88XVL1_PINIB</name>
<comment type="caution">
    <text evidence="4">The sequence shown here is derived from an EMBL/GenBank/DDBJ whole genome shotgun (WGS) entry which is preliminary data.</text>
</comment>
<dbReference type="InterPro" id="IPR015915">
    <property type="entry name" value="Kelch-typ_b-propeller"/>
</dbReference>
<evidence type="ECO:0000313" key="4">
    <source>
        <dbReference type="EMBL" id="KAK3092884.1"/>
    </source>
</evidence>
<keyword evidence="5" id="KW-1185">Reference proteome</keyword>
<reference evidence="4" key="1">
    <citation type="submission" date="2019-08" db="EMBL/GenBank/DDBJ databases">
        <title>The improved chromosome-level genome for the pearl oyster Pinctada fucata martensii using PacBio sequencing and Hi-C.</title>
        <authorList>
            <person name="Zheng Z."/>
        </authorList>
    </citation>
    <scope>NUCLEOTIDE SEQUENCE</scope>
    <source>
        <strain evidence="4">ZZ-2019</strain>
        <tissue evidence="4">Adductor muscle</tissue>
    </source>
</reference>
<dbReference type="GO" id="GO:0005829">
    <property type="term" value="C:cytosol"/>
    <property type="evidence" value="ECO:0007669"/>
    <property type="project" value="TreeGrafter"/>
</dbReference>
<dbReference type="EMBL" id="VSWD01000009">
    <property type="protein sequence ID" value="KAK3092884.1"/>
    <property type="molecule type" value="Genomic_DNA"/>
</dbReference>
<evidence type="ECO:0000256" key="2">
    <source>
        <dbReference type="ARBA" id="ARBA00022737"/>
    </source>
</evidence>
<dbReference type="InterPro" id="IPR006652">
    <property type="entry name" value="Kelch_1"/>
</dbReference>
<dbReference type="PANTHER" id="PTHR47435">
    <property type="entry name" value="KELCH REPEAT PROTEIN (AFU_ORTHOLOGUE AFUA_5G12780)"/>
    <property type="match status" value="1"/>
</dbReference>
<evidence type="ECO:0000256" key="1">
    <source>
        <dbReference type="ARBA" id="ARBA00022441"/>
    </source>
</evidence>
<feature type="non-terminal residue" evidence="4">
    <location>
        <position position="1"/>
    </location>
</feature>